<dbReference type="OMA" id="ICGMGPP"/>
<comment type="pathway">
    <text evidence="4">Sulfur metabolism; glutathione metabolism.</text>
</comment>
<dbReference type="GO" id="GO:1901750">
    <property type="term" value="P:leukotriene D4 biosynthetic process"/>
    <property type="evidence" value="ECO:0007669"/>
    <property type="project" value="TreeGrafter"/>
</dbReference>
<dbReference type="Ensembl" id="ENSTNIT00000012130.1">
    <property type="protein sequence ID" value="ENSTNIP00000011940.1"/>
    <property type="gene ID" value="ENSTNIG00000009081.1"/>
</dbReference>
<reference evidence="5" key="3">
    <citation type="submission" date="2025-09" db="UniProtKB">
        <authorList>
            <consortium name="Ensembl"/>
        </authorList>
    </citation>
    <scope>IDENTIFICATION</scope>
</reference>
<reference evidence="6" key="1">
    <citation type="journal article" date="2004" name="Nature">
        <title>Genome duplication in the teleost fish Tetraodon nigroviridis reveals the early vertebrate proto-karyotype.</title>
        <authorList>
            <person name="Jaillon O."/>
            <person name="Aury J.-M."/>
            <person name="Brunet F."/>
            <person name="Petit J.-L."/>
            <person name="Stange-Thomann N."/>
            <person name="Mauceli E."/>
            <person name="Bouneau L."/>
            <person name="Fischer C."/>
            <person name="Ozouf-Costaz C."/>
            <person name="Bernot A."/>
            <person name="Nicaud S."/>
            <person name="Jaffe D."/>
            <person name="Fisher S."/>
            <person name="Lutfalla G."/>
            <person name="Dossat C."/>
            <person name="Segurens B."/>
            <person name="Dasilva C."/>
            <person name="Salanoubat M."/>
            <person name="Levy M."/>
            <person name="Boudet N."/>
            <person name="Castellano S."/>
            <person name="Anthouard V."/>
            <person name="Jubin C."/>
            <person name="Castelli V."/>
            <person name="Katinka M."/>
            <person name="Vacherie B."/>
            <person name="Biemont C."/>
            <person name="Skalli Z."/>
            <person name="Cattolico L."/>
            <person name="Poulain J."/>
            <person name="De Berardinis V."/>
            <person name="Cruaud C."/>
            <person name="Duprat S."/>
            <person name="Brottier P."/>
            <person name="Coutanceau J.-P."/>
            <person name="Gouzy J."/>
            <person name="Parra G."/>
            <person name="Lardier G."/>
            <person name="Chapple C."/>
            <person name="McKernan K.J."/>
            <person name="McEwan P."/>
            <person name="Bosak S."/>
            <person name="Kellis M."/>
            <person name="Volff J.-N."/>
            <person name="Guigo R."/>
            <person name="Zody M.C."/>
            <person name="Mesirov J."/>
            <person name="Lindblad-Toh K."/>
            <person name="Birren B."/>
            <person name="Nusbaum C."/>
            <person name="Kahn D."/>
            <person name="Robinson-Rechavi M."/>
            <person name="Laudet V."/>
            <person name="Schachter V."/>
            <person name="Quetier F."/>
            <person name="Saurin W."/>
            <person name="Scarpelli C."/>
            <person name="Wincker P."/>
            <person name="Lander E.S."/>
            <person name="Weissenbach J."/>
            <person name="Roest Crollius H."/>
        </authorList>
    </citation>
    <scope>NUCLEOTIDE SEQUENCE [LARGE SCALE GENOMIC DNA]</scope>
</reference>
<comment type="catalytic activity">
    <reaction evidence="4">
        <text>an S-substituted glutathione + H2O = an S-substituted L-cysteinylglycine + L-glutamate</text>
        <dbReference type="Rhea" id="RHEA:59468"/>
        <dbReference type="ChEBI" id="CHEBI:15377"/>
        <dbReference type="ChEBI" id="CHEBI:29985"/>
        <dbReference type="ChEBI" id="CHEBI:90779"/>
        <dbReference type="ChEBI" id="CHEBI:143103"/>
        <dbReference type="EC" id="3.4.19.13"/>
    </reaction>
</comment>
<dbReference type="STRING" id="99883.ENSTNIP00000011940"/>
<reference evidence="5" key="2">
    <citation type="submission" date="2025-08" db="UniProtKB">
        <authorList>
            <consortium name="Ensembl"/>
        </authorList>
    </citation>
    <scope>IDENTIFICATION</scope>
</reference>
<evidence type="ECO:0000256" key="4">
    <source>
        <dbReference type="RuleBase" id="RU368068"/>
    </source>
</evidence>
<dbReference type="GO" id="GO:0103068">
    <property type="term" value="F:leukotriene C4 gamma-glutamyl transferase activity"/>
    <property type="evidence" value="ECO:0007669"/>
    <property type="project" value="UniProtKB-EC"/>
</dbReference>
<evidence type="ECO:0000256" key="3">
    <source>
        <dbReference type="PIRSR" id="PIRSR600101-2"/>
    </source>
</evidence>
<dbReference type="FunCoup" id="H3CUK6">
    <property type="interactions" value="29"/>
</dbReference>
<dbReference type="GO" id="GO:0006954">
    <property type="term" value="P:inflammatory response"/>
    <property type="evidence" value="ECO:0007669"/>
    <property type="project" value="TreeGrafter"/>
</dbReference>
<dbReference type="Gene3D" id="1.10.246.130">
    <property type="match status" value="1"/>
</dbReference>
<dbReference type="GO" id="GO:0002951">
    <property type="term" value="F:leukotriene-C(4) hydrolase"/>
    <property type="evidence" value="ECO:0007669"/>
    <property type="project" value="TreeGrafter"/>
</dbReference>
<evidence type="ECO:0000256" key="2">
    <source>
        <dbReference type="PIRSR" id="PIRSR600101-1"/>
    </source>
</evidence>
<dbReference type="Pfam" id="PF01019">
    <property type="entry name" value="G_glu_transpept"/>
    <property type="match status" value="1"/>
</dbReference>
<dbReference type="FunFam" id="1.10.246.130:FF:000001">
    <property type="entry name" value="Gamma-glutamyltransferase 5 isoform 1"/>
    <property type="match status" value="1"/>
</dbReference>
<dbReference type="Gene3D" id="3.60.20.40">
    <property type="match status" value="1"/>
</dbReference>
<dbReference type="InterPro" id="IPR029055">
    <property type="entry name" value="Ntn_hydrolases_N"/>
</dbReference>
<protein>
    <recommendedName>
        <fullName evidence="4">Glutathione hydrolase</fullName>
        <ecNumber evidence="4">2.3.2.2</ecNumber>
        <ecNumber evidence="4">3.4.19.13</ecNumber>
    </recommendedName>
    <alternativeName>
        <fullName evidence="4">Gamma-glutamyltransferase</fullName>
    </alternativeName>
    <alternativeName>
        <fullName evidence="4">Gamma-glutamyltranspeptidase</fullName>
    </alternativeName>
</protein>
<dbReference type="InterPro" id="IPR000101">
    <property type="entry name" value="GGT_peptidase"/>
</dbReference>
<comment type="subcellular location">
    <subcellularLocation>
        <location evidence="4">Membrane</location>
        <topology evidence="4">Single-pass type II membrane protein</topology>
    </subcellularLocation>
</comment>
<evidence type="ECO:0000313" key="5">
    <source>
        <dbReference type="Ensembl" id="ENSTNIP00000011940.1"/>
    </source>
</evidence>
<feature type="active site" description="Nucleophile" evidence="2">
    <location>
        <position position="382"/>
    </location>
</feature>
<organism evidence="5 6">
    <name type="scientific">Tetraodon nigroviridis</name>
    <name type="common">Spotted green pufferfish</name>
    <name type="synonym">Chelonodon nigroviridis</name>
    <dbReference type="NCBI Taxonomy" id="99883"/>
    <lineage>
        <taxon>Eukaryota</taxon>
        <taxon>Metazoa</taxon>
        <taxon>Chordata</taxon>
        <taxon>Craniata</taxon>
        <taxon>Vertebrata</taxon>
        <taxon>Euteleostomi</taxon>
        <taxon>Actinopterygii</taxon>
        <taxon>Neopterygii</taxon>
        <taxon>Teleostei</taxon>
        <taxon>Neoteleostei</taxon>
        <taxon>Acanthomorphata</taxon>
        <taxon>Eupercaria</taxon>
        <taxon>Tetraodontiformes</taxon>
        <taxon>Tetradontoidea</taxon>
        <taxon>Tetraodontidae</taxon>
        <taxon>Tetraodon</taxon>
    </lineage>
</organism>
<dbReference type="PRINTS" id="PR01210">
    <property type="entry name" value="GGTRANSPTASE"/>
</dbReference>
<feature type="binding site" evidence="3">
    <location>
        <position position="486"/>
    </location>
    <ligand>
        <name>L-glutamate</name>
        <dbReference type="ChEBI" id="CHEBI:29985"/>
    </ligand>
</feature>
<accession>H3CUK6</accession>
<comment type="catalytic activity">
    <reaction evidence="4">
        <text>an N-terminal (5-L-glutamyl)-[peptide] + an alpha-amino acid = 5-L-glutamyl amino acid + an N-terminal L-alpha-aminoacyl-[peptide]</text>
        <dbReference type="Rhea" id="RHEA:23904"/>
        <dbReference type="Rhea" id="RHEA-COMP:9780"/>
        <dbReference type="Rhea" id="RHEA-COMP:9795"/>
        <dbReference type="ChEBI" id="CHEBI:77644"/>
        <dbReference type="ChEBI" id="CHEBI:78597"/>
        <dbReference type="ChEBI" id="CHEBI:78599"/>
        <dbReference type="ChEBI" id="CHEBI:78608"/>
        <dbReference type="EC" id="2.3.2.2"/>
    </reaction>
</comment>
<dbReference type="HOGENOM" id="CLU_014813_4_1_1"/>
<keyword evidence="4" id="KW-0012">Acyltransferase</keyword>
<evidence type="ECO:0000313" key="6">
    <source>
        <dbReference type="Proteomes" id="UP000007303"/>
    </source>
</evidence>
<feature type="binding site" evidence="3">
    <location>
        <begin position="400"/>
        <end position="402"/>
    </location>
    <ligand>
        <name>L-glutamate</name>
        <dbReference type="ChEBI" id="CHEBI:29985"/>
    </ligand>
</feature>
<comment type="function">
    <text evidence="4">Cleaves the gamma-glutamyl peptide bond of glutathione and glutathione conjugates.</text>
</comment>
<dbReference type="InterPro" id="IPR043137">
    <property type="entry name" value="GGT_ssub_C"/>
</dbReference>
<dbReference type="UniPathway" id="UPA00204"/>
<dbReference type="EC" id="2.3.2.2" evidence="4"/>
<proteinExistence type="inferred from homology"/>
<dbReference type="GO" id="GO:0006751">
    <property type="term" value="P:glutathione catabolic process"/>
    <property type="evidence" value="ECO:0007669"/>
    <property type="project" value="UniProtKB-UniRule"/>
</dbReference>
<dbReference type="GO" id="GO:0036374">
    <property type="term" value="F:glutathione hydrolase activity"/>
    <property type="evidence" value="ECO:0007669"/>
    <property type="project" value="UniProtKB-UniRule"/>
</dbReference>
<dbReference type="InterPro" id="IPR043138">
    <property type="entry name" value="GGT_lsub"/>
</dbReference>
<dbReference type="Proteomes" id="UP000007303">
    <property type="component" value="Unassembled WGS sequence"/>
</dbReference>
<keyword evidence="4" id="KW-0808">Transferase</keyword>
<keyword evidence="6" id="KW-1185">Reference proteome</keyword>
<sequence>MAKAKPCLICCCVLGTLTCLALIYLCVVFLVAGRCPGFTRAAVAADSRLCSDIGRGILQQGGSAVDGAIAALLCTSVVNPQSMGLGGGSIVTVRNKSGRHVRVFNFRETVPQRFKVDLLSDCPSTFMLSTGSQWIGVPGELRGYEAMHRRYGKLSWAELFEPTIRLARNGITMPPFLAKVLKYPLIKAHVQNSSLCQILCKANKALLGPGDILKFPQLARTMEIVAQQGADAFFTGKIGQDLVKDVKEAGGTLEMEDLRRFQVQEMDAWKLRLGNTRMYIPPPPAGGALLAFILQLMTDFPFNASMDNHQKTQMYHHFIEAAKFANGQRREIRDPRFNTQKGADHMIDPKFIDSIRKKISANGTHENDYYANSDPPLDRFGTTHVSVMDEDGLAVSATSTINQIFGGAVYSPRTGVILNNELSDFCKRADTIRAGKVAAQEVAVRPVGGLIRSLIVSVGERPPSSMTPVILESESGGLLVIGGSGGSLITSAVALAIMNRLWLKMSLEDAIAMPIVYVDSKNIVQYESSFDKWPPTVIEGLKALGHKVEPLKYAFNVVNGLEKENGCITAVSDLRKLGQSAGY</sequence>
<dbReference type="GeneTree" id="ENSGT00940000155794"/>
<feature type="binding site" evidence="3">
    <location>
        <begin position="464"/>
        <end position="465"/>
    </location>
    <ligand>
        <name>L-glutamate</name>
        <dbReference type="ChEBI" id="CHEBI:29985"/>
    </ligand>
</feature>
<evidence type="ECO:0000256" key="1">
    <source>
        <dbReference type="ARBA" id="ARBA00009381"/>
    </source>
</evidence>
<dbReference type="GO" id="GO:0005886">
    <property type="term" value="C:plasma membrane"/>
    <property type="evidence" value="ECO:0007669"/>
    <property type="project" value="TreeGrafter"/>
</dbReference>
<dbReference type="AlphaFoldDB" id="H3CUK6"/>
<dbReference type="PANTHER" id="PTHR11686">
    <property type="entry name" value="GAMMA GLUTAMYL TRANSPEPTIDASE"/>
    <property type="match status" value="1"/>
</dbReference>
<dbReference type="SUPFAM" id="SSF56235">
    <property type="entry name" value="N-terminal nucleophile aminohydrolases (Ntn hydrolases)"/>
    <property type="match status" value="1"/>
</dbReference>
<dbReference type="PANTHER" id="PTHR11686:SF53">
    <property type="entry name" value="GLUTATHIONE HYDROLASE"/>
    <property type="match status" value="1"/>
</dbReference>
<feature type="binding site" evidence="3">
    <location>
        <position position="107"/>
    </location>
    <ligand>
        <name>L-glutamate</name>
        <dbReference type="ChEBI" id="CHEBI:29985"/>
    </ligand>
</feature>
<name>H3CUK6_TETNG</name>
<keyword evidence="4" id="KW-0378">Hydrolase</keyword>
<feature type="binding site" evidence="3">
    <location>
        <position position="424"/>
    </location>
    <ligand>
        <name>L-glutamate</name>
        <dbReference type="ChEBI" id="CHEBI:29985"/>
    </ligand>
</feature>
<dbReference type="EC" id="3.4.19.13" evidence="4"/>
<comment type="catalytic activity">
    <reaction evidence="4">
        <text>glutathione + H2O = L-cysteinylglycine + L-glutamate</text>
        <dbReference type="Rhea" id="RHEA:28807"/>
        <dbReference type="ChEBI" id="CHEBI:15377"/>
        <dbReference type="ChEBI" id="CHEBI:29985"/>
        <dbReference type="ChEBI" id="CHEBI:57925"/>
        <dbReference type="ChEBI" id="CHEBI:61694"/>
        <dbReference type="EC" id="3.4.19.13"/>
    </reaction>
</comment>
<dbReference type="InParanoid" id="H3CUK6"/>
<comment type="similarity">
    <text evidence="1">Belongs to the gamma-glutamyltransferase family.</text>
</comment>